<feature type="coiled-coil region" evidence="3">
    <location>
        <begin position="715"/>
        <end position="742"/>
    </location>
</feature>
<dbReference type="eggNOG" id="ENOG502SJIG">
    <property type="taxonomic scope" value="Eukaryota"/>
</dbReference>
<evidence type="ECO:0000313" key="5">
    <source>
        <dbReference type="EMBL" id="EAR84004.2"/>
    </source>
</evidence>
<protein>
    <submittedName>
        <fullName evidence="5">WD domain, G-beta repeat protein</fullName>
    </submittedName>
</protein>
<organism evidence="5 6">
    <name type="scientific">Tetrahymena thermophila (strain SB210)</name>
    <dbReference type="NCBI Taxonomy" id="312017"/>
    <lineage>
        <taxon>Eukaryota</taxon>
        <taxon>Sar</taxon>
        <taxon>Alveolata</taxon>
        <taxon>Ciliophora</taxon>
        <taxon>Intramacronucleata</taxon>
        <taxon>Oligohymenophorea</taxon>
        <taxon>Hymenostomatida</taxon>
        <taxon>Tetrahymenina</taxon>
        <taxon>Tetrahymenidae</taxon>
        <taxon>Tetrahymena</taxon>
    </lineage>
</organism>
<evidence type="ECO:0000256" key="1">
    <source>
        <dbReference type="ARBA" id="ARBA00022574"/>
    </source>
</evidence>
<feature type="coiled-coil region" evidence="3">
    <location>
        <begin position="943"/>
        <end position="993"/>
    </location>
</feature>
<dbReference type="STRING" id="312017.I7MCI4"/>
<dbReference type="InterPro" id="IPR036322">
    <property type="entry name" value="WD40_repeat_dom_sf"/>
</dbReference>
<feature type="compositionally biased region" description="Polar residues" evidence="4">
    <location>
        <begin position="289"/>
        <end position="310"/>
    </location>
</feature>
<dbReference type="OrthoDB" id="311805at2759"/>
<keyword evidence="2" id="KW-0677">Repeat</keyword>
<evidence type="ECO:0000256" key="4">
    <source>
        <dbReference type="SAM" id="MobiDB-lite"/>
    </source>
</evidence>
<feature type="region of interest" description="Disordered" evidence="4">
    <location>
        <begin position="287"/>
        <end position="310"/>
    </location>
</feature>
<name>I7MCI4_TETTS</name>
<evidence type="ECO:0000313" key="6">
    <source>
        <dbReference type="Proteomes" id="UP000009168"/>
    </source>
</evidence>
<keyword evidence="6" id="KW-1185">Reference proteome</keyword>
<dbReference type="InterPro" id="IPR015943">
    <property type="entry name" value="WD40/YVTN_repeat-like_dom_sf"/>
</dbReference>
<dbReference type="RefSeq" id="XP_001031667.2">
    <property type="nucleotide sequence ID" value="XM_001031667.2"/>
</dbReference>
<dbReference type="Proteomes" id="UP000009168">
    <property type="component" value="Unassembled WGS sequence"/>
</dbReference>
<dbReference type="Gene3D" id="2.130.10.10">
    <property type="entry name" value="YVTN repeat-like/Quinoprotein amine dehydrogenase"/>
    <property type="match status" value="1"/>
</dbReference>
<dbReference type="SMART" id="SM00320">
    <property type="entry name" value="WD40"/>
    <property type="match status" value="3"/>
</dbReference>
<dbReference type="EMBL" id="GG662440">
    <property type="protein sequence ID" value="EAR84004.2"/>
    <property type="molecule type" value="Genomic_DNA"/>
</dbReference>
<proteinExistence type="predicted"/>
<dbReference type="GeneID" id="7839866"/>
<reference evidence="6" key="1">
    <citation type="journal article" date="2006" name="PLoS Biol.">
        <title>Macronuclear genome sequence of the ciliate Tetrahymena thermophila, a model eukaryote.</title>
        <authorList>
            <person name="Eisen J.A."/>
            <person name="Coyne R.S."/>
            <person name="Wu M."/>
            <person name="Wu D."/>
            <person name="Thiagarajan M."/>
            <person name="Wortman J.R."/>
            <person name="Badger J.H."/>
            <person name="Ren Q."/>
            <person name="Amedeo P."/>
            <person name="Jones K.M."/>
            <person name="Tallon L.J."/>
            <person name="Delcher A.L."/>
            <person name="Salzberg S.L."/>
            <person name="Silva J.C."/>
            <person name="Haas B.J."/>
            <person name="Majoros W.H."/>
            <person name="Farzad M."/>
            <person name="Carlton J.M."/>
            <person name="Smith R.K. Jr."/>
            <person name="Garg J."/>
            <person name="Pearlman R.E."/>
            <person name="Karrer K.M."/>
            <person name="Sun L."/>
            <person name="Manning G."/>
            <person name="Elde N.C."/>
            <person name="Turkewitz A.P."/>
            <person name="Asai D.J."/>
            <person name="Wilkes D.E."/>
            <person name="Wang Y."/>
            <person name="Cai H."/>
            <person name="Collins K."/>
            <person name="Stewart B.A."/>
            <person name="Lee S.R."/>
            <person name="Wilamowska K."/>
            <person name="Weinberg Z."/>
            <person name="Ruzzo W.L."/>
            <person name="Wloga D."/>
            <person name="Gaertig J."/>
            <person name="Frankel J."/>
            <person name="Tsao C.-C."/>
            <person name="Gorovsky M.A."/>
            <person name="Keeling P.J."/>
            <person name="Waller R.F."/>
            <person name="Patron N.J."/>
            <person name="Cherry J.M."/>
            <person name="Stover N.A."/>
            <person name="Krieger C.J."/>
            <person name="del Toro C."/>
            <person name="Ryder H.F."/>
            <person name="Williamson S.C."/>
            <person name="Barbeau R.A."/>
            <person name="Hamilton E.P."/>
            <person name="Orias E."/>
        </authorList>
    </citation>
    <scope>NUCLEOTIDE SEQUENCE [LARGE SCALE GENOMIC DNA]</scope>
    <source>
        <strain evidence="6">SB210</strain>
    </source>
</reference>
<dbReference type="InterPro" id="IPR051179">
    <property type="entry name" value="WD_repeat_multifunction"/>
</dbReference>
<keyword evidence="1" id="KW-0853">WD repeat</keyword>
<accession>I7MCI4</accession>
<dbReference type="InterPro" id="IPR001680">
    <property type="entry name" value="WD40_rpt"/>
</dbReference>
<dbReference type="PANTHER" id="PTHR19857">
    <property type="entry name" value="MITOCHONDRIAL DIVISION PROTEIN 1-RELATED"/>
    <property type="match status" value="1"/>
</dbReference>
<evidence type="ECO:0000256" key="2">
    <source>
        <dbReference type="ARBA" id="ARBA00022737"/>
    </source>
</evidence>
<keyword evidence="3" id="KW-0175">Coiled coil</keyword>
<feature type="compositionally biased region" description="Low complexity" evidence="4">
    <location>
        <begin position="373"/>
        <end position="396"/>
    </location>
</feature>
<gene>
    <name evidence="5" type="ORF">TTHERM_00760510</name>
</gene>
<sequence>MISKSVSMQSSINKSYASYQKNQVLTKKMSMYQIQMKQHYEELEKRAQENYKKDREIVDHLNDWKYCDPDNNQDELPMPYRYIDEFIKDDIIKQVLVKVGEIEKQKLDPSYDGQLKAITPSGDIESLKSATFISEPKGNPSKHIIIGDKFGNIFIFDQTKKQIVSKFDQLPKKRVIHISSVHTKLIESHVVTIAVVQRAANKVSILRYIDGENTLQLQSVVTVSQQSQTSGQNASSYVYESVISLNSTYLALLHYNGNVSIYKITEPPLEKREAIIDEDQSYFQRADDTIQSQTSLSRNQSPRYERNSTPYKLPVFNAKELPDLKQHYLIEFKGKKREKKYDEIMKEIQKDNDVLRSSLLGISVEEMYAQIASKQANSQQQQQQQSQPPAAAAPNNQKKDAKKPLSKEEIKKEEAAKIAQQQQQQLQKPPDFLKNKEVIFGQDNFDQQYGDISDDVNKPFYQPKIVFLKEKVTFSNKDKQFNKPFTQEIVTGLIVTWYNSKNFQYHVLNETTFQNLPVQQQYKYTQSEIRQPSQPSSFKPHMTNNYTLIYAITCMDLCESQKYTGFGMKDGNIIIWDNEFQVESKSLQNHSSSITCLAFFHEKYLVSGCNNGYVLIQSLEKENQYQILSNTYKVQKQNPILSIQVNKYGLVLAIDSKKNVRMYNIHLKKKIAALHPKISYDKLDSIDEQNQNQLTWSISPYLIFHLSKDGDQIYILNEEVNLLKLENLAEKEKEQVQKSQKKDGNIQIFKLADSLSNVYEGVRNLYRNGVDKDKILFQFTQMTQADLENKEYSIAGQQSVLQNQTVGSLNKKSILLPRFSIHKKATTTLNQSSVSQTNLKILQQNISSNFSRDLSSLKTPFLPNLNKLKDQLSSPKSDYSSINSARKSINFKITSQPQGLTEQKLHPEKYLWKSQYTESSSYDPINNTLIQARERVSRQHLLEESLNKSIIVLEKNLKAKEDEKQARIELEKKRLLQQSIDEIKQKKKQQTTKKN</sequence>
<dbReference type="KEGG" id="tet:TTHERM_00760510"/>
<evidence type="ECO:0000256" key="3">
    <source>
        <dbReference type="SAM" id="Coils"/>
    </source>
</evidence>
<dbReference type="SUPFAM" id="SSF50978">
    <property type="entry name" value="WD40 repeat-like"/>
    <property type="match status" value="1"/>
</dbReference>
<dbReference type="InParanoid" id="I7MCI4"/>
<feature type="compositionally biased region" description="Low complexity" evidence="4">
    <location>
        <begin position="417"/>
        <end position="427"/>
    </location>
</feature>
<feature type="compositionally biased region" description="Basic and acidic residues" evidence="4">
    <location>
        <begin position="397"/>
        <end position="416"/>
    </location>
</feature>
<feature type="region of interest" description="Disordered" evidence="4">
    <location>
        <begin position="373"/>
        <end position="427"/>
    </location>
</feature>
<dbReference type="AlphaFoldDB" id="I7MCI4"/>